<comment type="caution">
    <text evidence="2">The sequence shown here is derived from an EMBL/GenBank/DDBJ whole genome shotgun (WGS) entry which is preliminary data.</text>
</comment>
<dbReference type="Proteomes" id="UP000034956">
    <property type="component" value="Unassembled WGS sequence"/>
</dbReference>
<reference evidence="2 3" key="1">
    <citation type="journal article" date="2015" name="Nature">
        <title>rRNA introns, odd ribosomes, and small enigmatic genomes across a large radiation of phyla.</title>
        <authorList>
            <person name="Brown C.T."/>
            <person name="Hug L.A."/>
            <person name="Thomas B.C."/>
            <person name="Sharon I."/>
            <person name="Castelle C.J."/>
            <person name="Singh A."/>
            <person name="Wilkins M.J."/>
            <person name="Williams K.H."/>
            <person name="Banfield J.F."/>
        </authorList>
    </citation>
    <scope>NUCLEOTIDE SEQUENCE [LARGE SCALE GENOMIC DNA]</scope>
</reference>
<organism evidence="2 3">
    <name type="scientific">Candidatus Jorgensenbacteria bacterium GW2011_GWA1_48_11</name>
    <dbReference type="NCBI Taxonomy" id="1618660"/>
    <lineage>
        <taxon>Bacteria</taxon>
        <taxon>Candidatus Joergenseniibacteriota</taxon>
    </lineage>
</organism>
<name>A0A0G1U9I6_9BACT</name>
<sequence>MRQEKTPEQKKPNYTVIELLLKDETNEDIPEEILNPLIDDIDNPRSFALLVKYIKRNIQTRLPIIIRALNFDFGSSPKSFDAYNDYKHQIEQLLEERDGVVDESKREQARLLLKVIKDTTVSE</sequence>
<feature type="coiled-coil region" evidence="1">
    <location>
        <begin position="83"/>
        <end position="110"/>
    </location>
</feature>
<dbReference type="AlphaFoldDB" id="A0A0G1U9I6"/>
<protein>
    <submittedName>
        <fullName evidence="2">Uncharacterized protein</fullName>
    </submittedName>
</protein>
<dbReference type="EMBL" id="LCPF01000006">
    <property type="protein sequence ID" value="KKU90796.1"/>
    <property type="molecule type" value="Genomic_DNA"/>
</dbReference>
<accession>A0A0G1U9I6</accession>
<keyword evidence="1" id="KW-0175">Coiled coil</keyword>
<proteinExistence type="predicted"/>
<evidence type="ECO:0000313" key="3">
    <source>
        <dbReference type="Proteomes" id="UP000034956"/>
    </source>
</evidence>
<evidence type="ECO:0000256" key="1">
    <source>
        <dbReference type="SAM" id="Coils"/>
    </source>
</evidence>
<gene>
    <name evidence="2" type="ORF">UY23_C0006G0005</name>
</gene>
<evidence type="ECO:0000313" key="2">
    <source>
        <dbReference type="EMBL" id="KKU90796.1"/>
    </source>
</evidence>